<dbReference type="Pfam" id="PF00708">
    <property type="entry name" value="Acylphosphatase"/>
    <property type="match status" value="1"/>
</dbReference>
<proteinExistence type="inferred from homology"/>
<dbReference type="InterPro" id="IPR020456">
    <property type="entry name" value="Acylphosphatase"/>
</dbReference>
<dbReference type="Proteomes" id="UP001626603">
    <property type="component" value="Chromosome"/>
</dbReference>
<accession>A0ABD8AA34</accession>
<dbReference type="PROSITE" id="PS51160">
    <property type="entry name" value="ACYLPHOSPHATASE_3"/>
    <property type="match status" value="1"/>
</dbReference>
<dbReference type="AlphaFoldDB" id="A0ABD8AA34"/>
<dbReference type="Gene3D" id="3.30.70.100">
    <property type="match status" value="1"/>
</dbReference>
<comment type="catalytic activity">
    <reaction evidence="1">
        <text>an acyl phosphate + H2O = a carboxylate + phosphate + H(+)</text>
        <dbReference type="Rhea" id="RHEA:14965"/>
        <dbReference type="ChEBI" id="CHEBI:15377"/>
        <dbReference type="ChEBI" id="CHEBI:15378"/>
        <dbReference type="ChEBI" id="CHEBI:29067"/>
        <dbReference type="ChEBI" id="CHEBI:43474"/>
        <dbReference type="ChEBI" id="CHEBI:59918"/>
        <dbReference type="EC" id="3.6.1.7"/>
    </reaction>
</comment>
<keyword evidence="5" id="KW-1185">Reference proteome</keyword>
<dbReference type="PANTHER" id="PTHR47268">
    <property type="entry name" value="ACYLPHOSPHATASE"/>
    <property type="match status" value="1"/>
</dbReference>
<dbReference type="InterPro" id="IPR036046">
    <property type="entry name" value="Acylphosphatase-like_dom_sf"/>
</dbReference>
<evidence type="ECO:0000313" key="5">
    <source>
        <dbReference type="Proteomes" id="UP001626603"/>
    </source>
</evidence>
<feature type="active site" evidence="1">
    <location>
        <position position="18"/>
    </location>
</feature>
<gene>
    <name evidence="4" type="ORF">R6Y95_08250</name>
</gene>
<evidence type="ECO:0000256" key="2">
    <source>
        <dbReference type="RuleBase" id="RU004168"/>
    </source>
</evidence>
<dbReference type="SUPFAM" id="SSF54975">
    <property type="entry name" value="Acylphosphatase/BLUF domain-like"/>
    <property type="match status" value="1"/>
</dbReference>
<evidence type="ECO:0000259" key="3">
    <source>
        <dbReference type="PROSITE" id="PS51160"/>
    </source>
</evidence>
<dbReference type="EMBL" id="CP137641">
    <property type="protein sequence ID" value="WOX55451.1"/>
    <property type="molecule type" value="Genomic_DNA"/>
</dbReference>
<evidence type="ECO:0000256" key="1">
    <source>
        <dbReference type="PROSITE-ProRule" id="PRU00520"/>
    </source>
</evidence>
<dbReference type="GO" id="GO:0003998">
    <property type="term" value="F:acylphosphatase activity"/>
    <property type="evidence" value="ECO:0007669"/>
    <property type="project" value="UniProtKB-EC"/>
</dbReference>
<feature type="active site" evidence="1">
    <location>
        <position position="36"/>
    </location>
</feature>
<dbReference type="EC" id="3.6.1.7" evidence="1"/>
<sequence length="100" mass="10895">MKTIEIRISGRVQGVGFRACIRRIATNLGVGGEAMNLSDGRVLITATGEPVILDKFISMLYGCPRAVIRDLSQQEVPPVAYAEFTIQRGATSTAREIQRS</sequence>
<protein>
    <recommendedName>
        <fullName evidence="1">acylphosphatase</fullName>
        <ecNumber evidence="1">3.6.1.7</ecNumber>
    </recommendedName>
</protein>
<name>A0ABD8AA34_9EURY</name>
<evidence type="ECO:0000313" key="4">
    <source>
        <dbReference type="EMBL" id="WOX55451.1"/>
    </source>
</evidence>
<dbReference type="PROSITE" id="PS00150">
    <property type="entry name" value="ACYLPHOSPHATASE_1"/>
    <property type="match status" value="1"/>
</dbReference>
<keyword evidence="1 4" id="KW-0378">Hydrolase</keyword>
<feature type="domain" description="Acylphosphatase-like" evidence="3">
    <location>
        <begin position="3"/>
        <end position="88"/>
    </location>
</feature>
<reference evidence="4 5" key="1">
    <citation type="submission" date="2023-10" db="EMBL/GenBank/DDBJ databases">
        <title>The complete genome sequence of Methanoculleus palmolei DSM 4273.</title>
        <authorList>
            <person name="Lai S.-J."/>
            <person name="You Y.-T."/>
            <person name="Chen S.-C."/>
        </authorList>
    </citation>
    <scope>NUCLEOTIDE SEQUENCE [LARGE SCALE GENOMIC DNA]</scope>
    <source>
        <strain evidence="4 5">DSM 4273</strain>
    </source>
</reference>
<dbReference type="InterPro" id="IPR017968">
    <property type="entry name" value="Acylphosphatase_CS"/>
</dbReference>
<dbReference type="InterPro" id="IPR001792">
    <property type="entry name" value="Acylphosphatase-like_dom"/>
</dbReference>
<comment type="similarity">
    <text evidence="2">Belongs to the acylphosphatase family.</text>
</comment>
<dbReference type="PANTHER" id="PTHR47268:SF4">
    <property type="entry name" value="ACYLPHOSPHATASE"/>
    <property type="match status" value="1"/>
</dbReference>
<organism evidence="4 5">
    <name type="scientific">Methanoculleus palmolei</name>
    <dbReference type="NCBI Taxonomy" id="72612"/>
    <lineage>
        <taxon>Archaea</taxon>
        <taxon>Methanobacteriati</taxon>
        <taxon>Methanobacteriota</taxon>
        <taxon>Stenosarchaea group</taxon>
        <taxon>Methanomicrobia</taxon>
        <taxon>Methanomicrobiales</taxon>
        <taxon>Methanomicrobiaceae</taxon>
        <taxon>Methanoculleus</taxon>
    </lineage>
</organism>